<evidence type="ECO:0000313" key="6">
    <source>
        <dbReference type="EMBL" id="RRB11766.1"/>
    </source>
</evidence>
<evidence type="ECO:0000256" key="2">
    <source>
        <dbReference type="ARBA" id="ARBA00023125"/>
    </source>
</evidence>
<keyword evidence="4" id="KW-0472">Membrane</keyword>
<proteinExistence type="predicted"/>
<dbReference type="SUPFAM" id="SSF46689">
    <property type="entry name" value="Homeodomain-like"/>
    <property type="match status" value="1"/>
</dbReference>
<sequence length="395" mass="45908">MKTLPVHLDLFALIILLGVAQGLFLGIFFLTGERGRVVSNRCIGWFMLGLAAIIAEIFLCYTNYMFQVLWLIDFSEPVNFTLGPLYFFFFYARLHKRLPRRWLWHLIPTVIWTLNSITWFYQPIEFKYNSYLHSYHPELSYIESDEYLPEDFTNLRDYVSEITLLSCAIYAFLSFLEIRKAFRRRGLSLLKPAPNHLGQLRNLVLLNLSFPILGIFIKPQFYEDLGDYILACYLTLLIYTTSFLVMRSSDFFVEEPEPEPEPPSARKKYEKSTLSEEVEEAVLQKLTRLMEDEKPYLQSDLSLPKLAQLLGTSSHHLSQLLNDRLEQSFFDLLATYRVREARQLLQDTGTTNLKIDEIAERVGYNSTSAFHTAFKRLTGQTPAQFRATATSSRSA</sequence>
<feature type="transmembrane region" description="Helical" evidence="4">
    <location>
        <begin position="228"/>
        <end position="246"/>
    </location>
</feature>
<feature type="transmembrane region" description="Helical" evidence="4">
    <location>
        <begin position="102"/>
        <end position="121"/>
    </location>
</feature>
<name>A0A3P1CF94_9BACT</name>
<dbReference type="Proteomes" id="UP000274271">
    <property type="component" value="Unassembled WGS sequence"/>
</dbReference>
<dbReference type="PRINTS" id="PR00032">
    <property type="entry name" value="HTHARAC"/>
</dbReference>
<dbReference type="GO" id="GO:0043565">
    <property type="term" value="F:sequence-specific DNA binding"/>
    <property type="evidence" value="ECO:0007669"/>
    <property type="project" value="InterPro"/>
</dbReference>
<dbReference type="InterPro" id="IPR018062">
    <property type="entry name" value="HTH_AraC-typ_CS"/>
</dbReference>
<keyword evidence="1" id="KW-0805">Transcription regulation</keyword>
<evidence type="ECO:0000313" key="7">
    <source>
        <dbReference type="Proteomes" id="UP000274271"/>
    </source>
</evidence>
<dbReference type="RefSeq" id="WP_124909434.1">
    <property type="nucleotide sequence ID" value="NZ_RQJP01000005.1"/>
</dbReference>
<keyword evidence="3" id="KW-0804">Transcription</keyword>
<dbReference type="InterPro" id="IPR018060">
    <property type="entry name" value="HTH_AraC"/>
</dbReference>
<dbReference type="SMART" id="SM00342">
    <property type="entry name" value="HTH_ARAC"/>
    <property type="match status" value="1"/>
</dbReference>
<feature type="transmembrane region" description="Helical" evidence="4">
    <location>
        <begin position="162"/>
        <end position="182"/>
    </location>
</feature>
<keyword evidence="4" id="KW-0812">Transmembrane</keyword>
<dbReference type="Pfam" id="PF12833">
    <property type="entry name" value="HTH_18"/>
    <property type="match status" value="1"/>
</dbReference>
<evidence type="ECO:0000256" key="1">
    <source>
        <dbReference type="ARBA" id="ARBA00023015"/>
    </source>
</evidence>
<dbReference type="PROSITE" id="PS01124">
    <property type="entry name" value="HTH_ARAC_FAMILY_2"/>
    <property type="match status" value="1"/>
</dbReference>
<feature type="transmembrane region" description="Helical" evidence="4">
    <location>
        <begin position="70"/>
        <end position="90"/>
    </location>
</feature>
<dbReference type="PANTHER" id="PTHR43280:SF29">
    <property type="entry name" value="ARAC-FAMILY TRANSCRIPTIONAL REGULATOR"/>
    <property type="match status" value="1"/>
</dbReference>
<keyword evidence="4" id="KW-1133">Transmembrane helix</keyword>
<feature type="transmembrane region" description="Helical" evidence="4">
    <location>
        <begin position="6"/>
        <end position="30"/>
    </location>
</feature>
<evidence type="ECO:0000259" key="5">
    <source>
        <dbReference type="PROSITE" id="PS01124"/>
    </source>
</evidence>
<protein>
    <submittedName>
        <fullName evidence="6">AraC family transcriptional regulator</fullName>
    </submittedName>
</protein>
<evidence type="ECO:0000256" key="3">
    <source>
        <dbReference type="ARBA" id="ARBA00023163"/>
    </source>
</evidence>
<feature type="domain" description="HTH araC/xylS-type" evidence="5">
    <location>
        <begin position="284"/>
        <end position="388"/>
    </location>
</feature>
<dbReference type="InterPro" id="IPR020449">
    <property type="entry name" value="Tscrpt_reg_AraC-type_HTH"/>
</dbReference>
<reference evidence="6 7" key="1">
    <citation type="submission" date="2018-11" db="EMBL/GenBank/DDBJ databases">
        <authorList>
            <person name="Zhou Z."/>
            <person name="Wang G."/>
        </authorList>
    </citation>
    <scope>NUCLEOTIDE SEQUENCE [LARGE SCALE GENOMIC DNA]</scope>
    <source>
        <strain evidence="6 7">KCTC42998</strain>
    </source>
</reference>
<keyword evidence="7" id="KW-1185">Reference proteome</keyword>
<dbReference type="InterPro" id="IPR009057">
    <property type="entry name" value="Homeodomain-like_sf"/>
</dbReference>
<dbReference type="OrthoDB" id="5492415at2"/>
<dbReference type="Gene3D" id="1.10.10.60">
    <property type="entry name" value="Homeodomain-like"/>
    <property type="match status" value="1"/>
</dbReference>
<keyword evidence="2" id="KW-0238">DNA-binding</keyword>
<dbReference type="EMBL" id="RQJP01000005">
    <property type="protein sequence ID" value="RRB11766.1"/>
    <property type="molecule type" value="Genomic_DNA"/>
</dbReference>
<dbReference type="GO" id="GO:0003700">
    <property type="term" value="F:DNA-binding transcription factor activity"/>
    <property type="evidence" value="ECO:0007669"/>
    <property type="project" value="InterPro"/>
</dbReference>
<dbReference type="PANTHER" id="PTHR43280">
    <property type="entry name" value="ARAC-FAMILY TRANSCRIPTIONAL REGULATOR"/>
    <property type="match status" value="1"/>
</dbReference>
<dbReference type="PROSITE" id="PS00041">
    <property type="entry name" value="HTH_ARAC_FAMILY_1"/>
    <property type="match status" value="1"/>
</dbReference>
<gene>
    <name evidence="6" type="ORF">EHT87_25200</name>
</gene>
<feature type="transmembrane region" description="Helical" evidence="4">
    <location>
        <begin position="42"/>
        <end position="64"/>
    </location>
</feature>
<dbReference type="AlphaFoldDB" id="A0A3P1CF94"/>
<evidence type="ECO:0000256" key="4">
    <source>
        <dbReference type="SAM" id="Phobius"/>
    </source>
</evidence>
<comment type="caution">
    <text evidence="6">The sequence shown here is derived from an EMBL/GenBank/DDBJ whole genome shotgun (WGS) entry which is preliminary data.</text>
</comment>
<accession>A0A3P1CF94</accession>
<organism evidence="6 7">
    <name type="scientific">Larkinella knui</name>
    <dbReference type="NCBI Taxonomy" id="2025310"/>
    <lineage>
        <taxon>Bacteria</taxon>
        <taxon>Pseudomonadati</taxon>
        <taxon>Bacteroidota</taxon>
        <taxon>Cytophagia</taxon>
        <taxon>Cytophagales</taxon>
        <taxon>Spirosomataceae</taxon>
        <taxon>Larkinella</taxon>
    </lineage>
</organism>